<name>A0A517LV69_9BACT</name>
<evidence type="ECO:0000259" key="1">
    <source>
        <dbReference type="Pfam" id="PF07596"/>
    </source>
</evidence>
<dbReference type="InterPro" id="IPR011453">
    <property type="entry name" value="DUF1559"/>
</dbReference>
<dbReference type="InterPro" id="IPR045584">
    <property type="entry name" value="Pilin-like"/>
</dbReference>
<dbReference type="PANTHER" id="PTHR30093:SF2">
    <property type="entry name" value="TYPE II SECRETION SYSTEM PROTEIN H"/>
    <property type="match status" value="1"/>
</dbReference>
<dbReference type="EMBL" id="CP036261">
    <property type="protein sequence ID" value="QDS86523.1"/>
    <property type="molecule type" value="Genomic_DNA"/>
</dbReference>
<dbReference type="RefSeq" id="WP_145348981.1">
    <property type="nucleotide sequence ID" value="NZ_CP036261.1"/>
</dbReference>
<dbReference type="PROSITE" id="PS00409">
    <property type="entry name" value="PROKAR_NTER_METHYL"/>
    <property type="match status" value="1"/>
</dbReference>
<accession>A0A517LV69</accession>
<evidence type="ECO:0000313" key="2">
    <source>
        <dbReference type="EMBL" id="QDS86523.1"/>
    </source>
</evidence>
<protein>
    <recommendedName>
        <fullName evidence="1">DUF1559 domain-containing protein</fullName>
    </recommendedName>
</protein>
<dbReference type="PANTHER" id="PTHR30093">
    <property type="entry name" value="GENERAL SECRETION PATHWAY PROTEIN G"/>
    <property type="match status" value="1"/>
</dbReference>
<dbReference type="Proteomes" id="UP000319557">
    <property type="component" value="Chromosome"/>
</dbReference>
<dbReference type="OrthoDB" id="210622at2"/>
<dbReference type="Pfam" id="PF07963">
    <property type="entry name" value="N_methyl"/>
    <property type="match status" value="1"/>
</dbReference>
<keyword evidence="3" id="KW-1185">Reference proteome</keyword>
<dbReference type="NCBIfam" id="TIGR04294">
    <property type="entry name" value="pre_pil_HX9DG"/>
    <property type="match status" value="1"/>
</dbReference>
<dbReference type="KEGG" id="ruv:EC9_06870"/>
<dbReference type="NCBIfam" id="TIGR02532">
    <property type="entry name" value="IV_pilin_GFxxxE"/>
    <property type="match status" value="1"/>
</dbReference>
<gene>
    <name evidence="2" type="ORF">EC9_06870</name>
</gene>
<sequence>MAAKKKHGFTLVELLVVIAIIGILVGLLLPAVQAAREAARRMQCSNNLKQIGIAMHNYHDTFKKLPMGLKNDYGHALDMRGQQYGHKLPSGTPFQSNMAQYNWSAYIAPFVELQNAFDAIDVNGRYAAEAMDIATARAVVATPVAGFRCPSDTGEDVNVHGIYRVKALNGTTYDVATSNYAGVADDDGGGGGLNLSMDARGCKGVLYNDSDDRFRDVTDGTSNVLLVGERADETYNGLCGKKQITGAATLYVSSAQSLLAHSNRGASSALGVAGAGINVDAPNCADMYNVKVPFTSLHPGGAQFVLVDGSVHFLSETLDLTTYRRLANKEDGNPVQLP</sequence>
<reference evidence="2 3" key="1">
    <citation type="submission" date="2019-02" db="EMBL/GenBank/DDBJ databases">
        <title>Deep-cultivation of Planctomycetes and their phenomic and genomic characterization uncovers novel biology.</title>
        <authorList>
            <person name="Wiegand S."/>
            <person name="Jogler M."/>
            <person name="Boedeker C."/>
            <person name="Pinto D."/>
            <person name="Vollmers J."/>
            <person name="Rivas-Marin E."/>
            <person name="Kohn T."/>
            <person name="Peeters S.H."/>
            <person name="Heuer A."/>
            <person name="Rast P."/>
            <person name="Oberbeckmann S."/>
            <person name="Bunk B."/>
            <person name="Jeske O."/>
            <person name="Meyerdierks A."/>
            <person name="Storesund J.E."/>
            <person name="Kallscheuer N."/>
            <person name="Luecker S."/>
            <person name="Lage O.M."/>
            <person name="Pohl T."/>
            <person name="Merkel B.J."/>
            <person name="Hornburger P."/>
            <person name="Mueller R.-W."/>
            <person name="Bruemmer F."/>
            <person name="Labrenz M."/>
            <person name="Spormann A.M."/>
            <person name="Op den Camp H."/>
            <person name="Overmann J."/>
            <person name="Amann R."/>
            <person name="Jetten M.S.M."/>
            <person name="Mascher T."/>
            <person name="Medema M.H."/>
            <person name="Devos D.P."/>
            <person name="Kaster A.-K."/>
            <person name="Ovreas L."/>
            <person name="Rohde M."/>
            <person name="Galperin M.Y."/>
            <person name="Jogler C."/>
        </authorList>
    </citation>
    <scope>NUCLEOTIDE SEQUENCE [LARGE SCALE GENOMIC DNA]</scope>
    <source>
        <strain evidence="2 3">EC9</strain>
    </source>
</reference>
<dbReference type="Pfam" id="PF07596">
    <property type="entry name" value="SBP_bac_10"/>
    <property type="match status" value="1"/>
</dbReference>
<organism evidence="2 3">
    <name type="scientific">Rosistilla ulvae</name>
    <dbReference type="NCBI Taxonomy" id="1930277"/>
    <lineage>
        <taxon>Bacteria</taxon>
        <taxon>Pseudomonadati</taxon>
        <taxon>Planctomycetota</taxon>
        <taxon>Planctomycetia</taxon>
        <taxon>Pirellulales</taxon>
        <taxon>Pirellulaceae</taxon>
        <taxon>Rosistilla</taxon>
    </lineage>
</organism>
<proteinExistence type="predicted"/>
<feature type="domain" description="DUF1559" evidence="1">
    <location>
        <begin position="33"/>
        <end position="320"/>
    </location>
</feature>
<dbReference type="AlphaFoldDB" id="A0A517LV69"/>
<dbReference type="SUPFAM" id="SSF54523">
    <property type="entry name" value="Pili subunits"/>
    <property type="match status" value="1"/>
</dbReference>
<dbReference type="InterPro" id="IPR012902">
    <property type="entry name" value="N_methyl_site"/>
</dbReference>
<evidence type="ECO:0000313" key="3">
    <source>
        <dbReference type="Proteomes" id="UP000319557"/>
    </source>
</evidence>
<dbReference type="Gene3D" id="3.30.700.10">
    <property type="entry name" value="Glycoprotein, Type 4 Pilin"/>
    <property type="match status" value="1"/>
</dbReference>
<dbReference type="InterPro" id="IPR027558">
    <property type="entry name" value="Pre_pil_HX9DG_C"/>
</dbReference>